<accession>A0A5A7T9Q4</accession>
<evidence type="ECO:0000313" key="5">
    <source>
        <dbReference type="Proteomes" id="UP000321947"/>
    </source>
</evidence>
<proteinExistence type="predicted"/>
<gene>
    <name evidence="3" type="ORF">E5676_scaffold237G001200</name>
    <name evidence="2" type="ORF">E6C27_scaffold36G002780</name>
</gene>
<evidence type="ECO:0000313" key="2">
    <source>
        <dbReference type="EMBL" id="KAA0038069.1"/>
    </source>
</evidence>
<evidence type="ECO:0000313" key="3">
    <source>
        <dbReference type="EMBL" id="TYK20536.1"/>
    </source>
</evidence>
<organism evidence="2 4">
    <name type="scientific">Cucumis melo var. makuwa</name>
    <name type="common">Oriental melon</name>
    <dbReference type="NCBI Taxonomy" id="1194695"/>
    <lineage>
        <taxon>Eukaryota</taxon>
        <taxon>Viridiplantae</taxon>
        <taxon>Streptophyta</taxon>
        <taxon>Embryophyta</taxon>
        <taxon>Tracheophyta</taxon>
        <taxon>Spermatophyta</taxon>
        <taxon>Magnoliopsida</taxon>
        <taxon>eudicotyledons</taxon>
        <taxon>Gunneridae</taxon>
        <taxon>Pentapetalae</taxon>
        <taxon>rosids</taxon>
        <taxon>fabids</taxon>
        <taxon>Cucurbitales</taxon>
        <taxon>Cucurbitaceae</taxon>
        <taxon>Benincaseae</taxon>
        <taxon>Cucumis</taxon>
    </lineage>
</organism>
<dbReference type="OrthoDB" id="1722780at2759"/>
<feature type="compositionally biased region" description="Basic and acidic residues" evidence="1">
    <location>
        <begin position="143"/>
        <end position="157"/>
    </location>
</feature>
<reference evidence="4 5" key="1">
    <citation type="submission" date="2019-08" db="EMBL/GenBank/DDBJ databases">
        <title>Draft genome sequences of two oriental melons (Cucumis melo L. var makuwa).</title>
        <authorList>
            <person name="Kwon S.-Y."/>
        </authorList>
    </citation>
    <scope>NUCLEOTIDE SEQUENCE [LARGE SCALE GENOMIC DNA]</scope>
    <source>
        <strain evidence="5">cv. Chang Bougi</strain>
        <strain evidence="4">cv. SW 3</strain>
        <tissue evidence="2">Leaf</tissue>
    </source>
</reference>
<keyword evidence="3" id="KW-0378">Hydrolase</keyword>
<dbReference type="Proteomes" id="UP000321393">
    <property type="component" value="Unassembled WGS sequence"/>
</dbReference>
<protein>
    <submittedName>
        <fullName evidence="2 3">Amidohydrolase ytcJ</fullName>
    </submittedName>
</protein>
<dbReference type="AlphaFoldDB" id="A0A5A7T9Q4"/>
<sequence>MATLPKSLALINKAGDVVSWFPKAKQLVVGSPSCPCNLGWTTVGKFQVKFEFWSSEEHAGQKLIPSYCSWISFRGIPIHVWNMDTFLQIGNACGGLQEVDKTMMNMDNLLEAKIKVRYNYNGFIPTAIRIKDKDGHFFVVNTRGEHGRSKNRNERPKPNKSTSIRQKSNAVVASLPHARQIAITISLTLSPVKSSSSPSQYPTVRHFTAGRSKLQVSFVIPSSVVPQNHPAVRHLPHSHLQSQVTVGRSSSAVDRSSSPIASCPLRRCW</sequence>
<name>A0A5A7T9Q4_CUCMM</name>
<evidence type="ECO:0000256" key="1">
    <source>
        <dbReference type="SAM" id="MobiDB-lite"/>
    </source>
</evidence>
<feature type="region of interest" description="Disordered" evidence="1">
    <location>
        <begin position="141"/>
        <end position="167"/>
    </location>
</feature>
<dbReference type="PANTHER" id="PTHR34427:SF5">
    <property type="entry name" value="DUF4283 DOMAIN-CONTAINING PROTEIN"/>
    <property type="match status" value="1"/>
</dbReference>
<dbReference type="GO" id="GO:0016787">
    <property type="term" value="F:hydrolase activity"/>
    <property type="evidence" value="ECO:0007669"/>
    <property type="project" value="UniProtKB-KW"/>
</dbReference>
<dbReference type="Proteomes" id="UP000321947">
    <property type="component" value="Unassembled WGS sequence"/>
</dbReference>
<comment type="caution">
    <text evidence="2">The sequence shown here is derived from an EMBL/GenBank/DDBJ whole genome shotgun (WGS) entry which is preliminary data.</text>
</comment>
<dbReference type="EMBL" id="SSTD01006251">
    <property type="protein sequence ID" value="TYK20536.1"/>
    <property type="molecule type" value="Genomic_DNA"/>
</dbReference>
<dbReference type="PANTHER" id="PTHR34427">
    <property type="entry name" value="DUF4283 DOMAIN PROTEIN"/>
    <property type="match status" value="1"/>
</dbReference>
<dbReference type="EMBL" id="SSTE01018788">
    <property type="protein sequence ID" value="KAA0038069.1"/>
    <property type="molecule type" value="Genomic_DNA"/>
</dbReference>
<evidence type="ECO:0000313" key="4">
    <source>
        <dbReference type="Proteomes" id="UP000321393"/>
    </source>
</evidence>